<organism evidence="5 6">
    <name type="scientific">[Clostridium] polysaccharolyticum</name>
    <dbReference type="NCBI Taxonomy" id="29364"/>
    <lineage>
        <taxon>Bacteria</taxon>
        <taxon>Bacillati</taxon>
        <taxon>Bacillota</taxon>
        <taxon>Clostridia</taxon>
        <taxon>Lachnospirales</taxon>
        <taxon>Lachnospiraceae</taxon>
    </lineage>
</organism>
<dbReference type="EMBL" id="FOHN01000006">
    <property type="protein sequence ID" value="SES98963.1"/>
    <property type="molecule type" value="Genomic_DNA"/>
</dbReference>
<dbReference type="Pfam" id="PF00015">
    <property type="entry name" value="MCPsignal"/>
    <property type="match status" value="1"/>
</dbReference>
<dbReference type="GO" id="GO:0016020">
    <property type="term" value="C:membrane"/>
    <property type="evidence" value="ECO:0007669"/>
    <property type="project" value="InterPro"/>
</dbReference>
<gene>
    <name evidence="5" type="ORF">SAMN04487772_10677</name>
</gene>
<dbReference type="OrthoDB" id="5449717at2"/>
<evidence type="ECO:0000259" key="4">
    <source>
        <dbReference type="PROSITE" id="PS50111"/>
    </source>
</evidence>
<keyword evidence="6" id="KW-1185">Reference proteome</keyword>
<dbReference type="Proteomes" id="UP000199800">
    <property type="component" value="Unassembled WGS sequence"/>
</dbReference>
<dbReference type="PROSITE" id="PS50111">
    <property type="entry name" value="CHEMOTAXIS_TRANSDUC_2"/>
    <property type="match status" value="1"/>
</dbReference>
<accession>A0A1I0AYU0</accession>
<reference evidence="5 6" key="1">
    <citation type="submission" date="2016-10" db="EMBL/GenBank/DDBJ databases">
        <authorList>
            <person name="de Groot N.N."/>
        </authorList>
    </citation>
    <scope>NUCLEOTIDE SEQUENCE [LARGE SCALE GENOMIC DNA]</scope>
    <source>
        <strain evidence="5 6">DSM 1801</strain>
    </source>
</reference>
<evidence type="ECO:0000313" key="5">
    <source>
        <dbReference type="EMBL" id="SES98963.1"/>
    </source>
</evidence>
<sequence>MFKNCKLSFAIAVTTSSAVIFCMILLFGFTRISLSDIIEDSATSNMKTSLEAKECIIQEYISNSESQLISYSEAPCIKELLKNPNDPVLQKKAEAYTKSFFQNLNQWEGLYLSEWDTHVLAHSNEKTVGIRFREGTKLKELQDLMIEKNGIYNTGIITSPSSGKLILSMYYPVFDEDGKTPLGFVGGGPVADTLKMVLDSLQIKGLPNAKFSLMNLQTKSYIFNENSSLLGTEIKDKDNLKILNRIEKNSSSGCHCFSFTSTDKKNYIASYKILKERNWAIVLTDTESEVFATLSSSINQIGILCFLCSLIIVSFIWFLISKMIKPLHILEKEIINLRELNLHPSEQLEIYANGKNEISSMAKAIRFLYETFGGIVSTLNQCSDSLNNSANVMSNASQTLTTCVEDNSATTEALASSINVTNFAIEKVCNEITQQTNIIQHFLSKTENCNAKSQQLIATSNSMKNLAYDSLEASEIKISENKKNIENALVNLGVLSKINDMVNQILDITEQTNLLSLNASIEAARAGDAGKGFAVVASEIGNLALSSSRTASEIQLVCKETNQNVEQIRNCFYDILSFMEQDVMKKFHEFVKISEQSNEGVEQINITINEIYKITSEFSQSLTGIQTQVDKVQYASNENENSVDDIVTKIERTNLTAETINDVARSNQNNADSLHTIVEQFHE</sequence>
<keyword evidence="3" id="KW-0472">Membrane</keyword>
<feature type="transmembrane region" description="Helical" evidence="3">
    <location>
        <begin position="7"/>
        <end position="29"/>
    </location>
</feature>
<dbReference type="AlphaFoldDB" id="A0A1I0AYU0"/>
<dbReference type="CDD" id="cd18773">
    <property type="entry name" value="PDC1_HK_sensor"/>
    <property type="match status" value="1"/>
</dbReference>
<dbReference type="InterPro" id="IPR004089">
    <property type="entry name" value="MCPsignal_dom"/>
</dbReference>
<feature type="transmembrane region" description="Helical" evidence="3">
    <location>
        <begin position="301"/>
        <end position="320"/>
    </location>
</feature>
<feature type="domain" description="Methyl-accepting transducer" evidence="4">
    <location>
        <begin position="410"/>
        <end position="654"/>
    </location>
</feature>
<dbReference type="GO" id="GO:0007165">
    <property type="term" value="P:signal transduction"/>
    <property type="evidence" value="ECO:0007669"/>
    <property type="project" value="UniProtKB-KW"/>
</dbReference>
<dbReference type="PANTHER" id="PTHR32089">
    <property type="entry name" value="METHYL-ACCEPTING CHEMOTAXIS PROTEIN MCPB"/>
    <property type="match status" value="1"/>
</dbReference>
<keyword evidence="3" id="KW-1133">Transmembrane helix</keyword>
<keyword evidence="1 2" id="KW-0807">Transducer</keyword>
<dbReference type="RefSeq" id="WP_092477269.1">
    <property type="nucleotide sequence ID" value="NZ_FOHN01000006.1"/>
</dbReference>
<dbReference type="STRING" id="29364.SAMN04487772_10677"/>
<dbReference type="SMART" id="SM00283">
    <property type="entry name" value="MA"/>
    <property type="match status" value="1"/>
</dbReference>
<dbReference type="SUPFAM" id="SSF58104">
    <property type="entry name" value="Methyl-accepting chemotaxis protein (MCP) signaling domain"/>
    <property type="match status" value="1"/>
</dbReference>
<evidence type="ECO:0000313" key="6">
    <source>
        <dbReference type="Proteomes" id="UP000199800"/>
    </source>
</evidence>
<dbReference type="PANTHER" id="PTHR32089:SF112">
    <property type="entry name" value="LYSOZYME-LIKE PROTEIN-RELATED"/>
    <property type="match status" value="1"/>
</dbReference>
<dbReference type="Gene3D" id="1.10.287.950">
    <property type="entry name" value="Methyl-accepting chemotaxis protein"/>
    <property type="match status" value="1"/>
</dbReference>
<proteinExistence type="predicted"/>
<protein>
    <submittedName>
        <fullName evidence="5">Methyl-accepting chemotaxis protein</fullName>
    </submittedName>
</protein>
<keyword evidence="3" id="KW-0812">Transmembrane</keyword>
<name>A0A1I0AYU0_9FIRM</name>
<evidence type="ECO:0000256" key="3">
    <source>
        <dbReference type="SAM" id="Phobius"/>
    </source>
</evidence>
<evidence type="ECO:0000256" key="1">
    <source>
        <dbReference type="ARBA" id="ARBA00023224"/>
    </source>
</evidence>
<evidence type="ECO:0000256" key="2">
    <source>
        <dbReference type="PROSITE-ProRule" id="PRU00284"/>
    </source>
</evidence>